<evidence type="ECO:0000313" key="2">
    <source>
        <dbReference type="Proteomes" id="UP000017836"/>
    </source>
</evidence>
<proteinExistence type="predicted"/>
<protein>
    <submittedName>
        <fullName evidence="1">Uncharacterized protein</fullName>
    </submittedName>
</protein>
<name>U5CKV0_AMBTC</name>
<accession>U5CKV0</accession>
<reference evidence="2" key="1">
    <citation type="journal article" date="2013" name="Science">
        <title>The Amborella genome and the evolution of flowering plants.</title>
        <authorList>
            <consortium name="Amborella Genome Project"/>
        </authorList>
    </citation>
    <scope>NUCLEOTIDE SEQUENCE [LARGE SCALE GENOMIC DNA]</scope>
</reference>
<sequence length="100" mass="11213">MDLSMKRFDLKNHALKNSSCRQDRLFAPISCLLAVFSLEETTSQGKESSRAFSLGATRGFLNSAVSAVKPVQWNAPFRRTPNEVKGVLLQPYFLTYSNLI</sequence>
<organism evidence="1 2">
    <name type="scientific">Amborella trichopoda</name>
    <dbReference type="NCBI Taxonomy" id="13333"/>
    <lineage>
        <taxon>Eukaryota</taxon>
        <taxon>Viridiplantae</taxon>
        <taxon>Streptophyta</taxon>
        <taxon>Embryophyta</taxon>
        <taxon>Tracheophyta</taxon>
        <taxon>Spermatophyta</taxon>
        <taxon>Magnoliopsida</taxon>
        <taxon>Amborellales</taxon>
        <taxon>Amborellaceae</taxon>
        <taxon>Amborella</taxon>
    </lineage>
</organism>
<keyword evidence="2" id="KW-1185">Reference proteome</keyword>
<dbReference type="AlphaFoldDB" id="U5CKV0"/>
<dbReference type="HOGENOM" id="CLU_2309891_0_0_1"/>
<dbReference type="Gramene" id="ERM96875">
    <property type="protein sequence ID" value="ERM96875"/>
    <property type="gene ID" value="AMTR_s05349p00000930"/>
</dbReference>
<gene>
    <name evidence="1" type="ORF">AMTR_s05349p00000930</name>
</gene>
<dbReference type="Proteomes" id="UP000017836">
    <property type="component" value="Unassembled WGS sequence"/>
</dbReference>
<dbReference type="EMBL" id="KI396659">
    <property type="protein sequence ID" value="ERM96875.1"/>
    <property type="molecule type" value="Genomic_DNA"/>
</dbReference>
<evidence type="ECO:0000313" key="1">
    <source>
        <dbReference type="EMBL" id="ERM96875.1"/>
    </source>
</evidence>